<dbReference type="Gene3D" id="2.120.10.80">
    <property type="entry name" value="Kelch-type beta propeller"/>
    <property type="match status" value="1"/>
</dbReference>
<dbReference type="KEGG" id="tpol:Mal48_48460"/>
<dbReference type="InterPro" id="IPR015915">
    <property type="entry name" value="Kelch-typ_b-propeller"/>
</dbReference>
<keyword evidence="3" id="KW-0732">Signal</keyword>
<keyword evidence="2" id="KW-0677">Repeat</keyword>
<dbReference type="OrthoDB" id="2806980at2"/>
<dbReference type="Pfam" id="PF13385">
    <property type="entry name" value="Laminin_G_3"/>
    <property type="match status" value="1"/>
</dbReference>
<keyword evidence="1" id="KW-0880">Kelch repeat</keyword>
<dbReference type="SUPFAM" id="SSF63829">
    <property type="entry name" value="Calcium-dependent phosphotriesterase"/>
    <property type="match status" value="1"/>
</dbReference>
<feature type="chain" id="PRO_5021841781" description="LamG-like jellyroll fold domain-containing protein" evidence="3">
    <location>
        <begin position="27"/>
        <end position="556"/>
    </location>
</feature>
<evidence type="ECO:0000256" key="3">
    <source>
        <dbReference type="SAM" id="SignalP"/>
    </source>
</evidence>
<proteinExistence type="predicted"/>
<evidence type="ECO:0000313" key="5">
    <source>
        <dbReference type="Proteomes" id="UP000315724"/>
    </source>
</evidence>
<evidence type="ECO:0008006" key="6">
    <source>
        <dbReference type="Google" id="ProtNLM"/>
    </source>
</evidence>
<dbReference type="PANTHER" id="PTHR24412">
    <property type="entry name" value="KELCH PROTEIN"/>
    <property type="match status" value="1"/>
</dbReference>
<evidence type="ECO:0000313" key="4">
    <source>
        <dbReference type="EMBL" id="QDT35568.1"/>
    </source>
</evidence>
<gene>
    <name evidence="4" type="ORF">Mal48_48460</name>
</gene>
<reference evidence="4 5" key="1">
    <citation type="submission" date="2019-02" db="EMBL/GenBank/DDBJ databases">
        <title>Deep-cultivation of Planctomycetes and their phenomic and genomic characterization uncovers novel biology.</title>
        <authorList>
            <person name="Wiegand S."/>
            <person name="Jogler M."/>
            <person name="Boedeker C."/>
            <person name="Pinto D."/>
            <person name="Vollmers J."/>
            <person name="Rivas-Marin E."/>
            <person name="Kohn T."/>
            <person name="Peeters S.H."/>
            <person name="Heuer A."/>
            <person name="Rast P."/>
            <person name="Oberbeckmann S."/>
            <person name="Bunk B."/>
            <person name="Jeske O."/>
            <person name="Meyerdierks A."/>
            <person name="Storesund J.E."/>
            <person name="Kallscheuer N."/>
            <person name="Luecker S."/>
            <person name="Lage O.M."/>
            <person name="Pohl T."/>
            <person name="Merkel B.J."/>
            <person name="Hornburger P."/>
            <person name="Mueller R.-W."/>
            <person name="Bruemmer F."/>
            <person name="Labrenz M."/>
            <person name="Spormann A.M."/>
            <person name="Op den Camp H."/>
            <person name="Overmann J."/>
            <person name="Amann R."/>
            <person name="Jetten M.S.M."/>
            <person name="Mascher T."/>
            <person name="Medema M.H."/>
            <person name="Devos D.P."/>
            <person name="Kaster A.-K."/>
            <person name="Ovreas L."/>
            <person name="Rohde M."/>
            <person name="Galperin M.Y."/>
            <person name="Jogler C."/>
        </authorList>
    </citation>
    <scope>NUCLEOTIDE SEQUENCE [LARGE SCALE GENOMIC DNA]</scope>
    <source>
        <strain evidence="4 5">Mal48</strain>
    </source>
</reference>
<keyword evidence="5" id="KW-1185">Reference proteome</keyword>
<dbReference type="Proteomes" id="UP000315724">
    <property type="component" value="Chromosome"/>
</dbReference>
<evidence type="ECO:0000256" key="2">
    <source>
        <dbReference type="ARBA" id="ARBA00022737"/>
    </source>
</evidence>
<organism evidence="4 5">
    <name type="scientific">Thalassoglobus polymorphus</name>
    <dbReference type="NCBI Taxonomy" id="2527994"/>
    <lineage>
        <taxon>Bacteria</taxon>
        <taxon>Pseudomonadati</taxon>
        <taxon>Planctomycetota</taxon>
        <taxon>Planctomycetia</taxon>
        <taxon>Planctomycetales</taxon>
        <taxon>Planctomycetaceae</taxon>
        <taxon>Thalassoglobus</taxon>
    </lineage>
</organism>
<dbReference type="EMBL" id="CP036267">
    <property type="protein sequence ID" value="QDT35568.1"/>
    <property type="molecule type" value="Genomic_DNA"/>
</dbReference>
<protein>
    <recommendedName>
        <fullName evidence="6">LamG-like jellyroll fold domain-containing protein</fullName>
    </recommendedName>
</protein>
<dbReference type="AlphaFoldDB" id="A0A517QVA2"/>
<accession>A0A517QVA2</accession>
<feature type="signal peptide" evidence="3">
    <location>
        <begin position="1"/>
        <end position="26"/>
    </location>
</feature>
<dbReference type="Gene3D" id="2.60.120.200">
    <property type="match status" value="2"/>
</dbReference>
<evidence type="ECO:0000256" key="1">
    <source>
        <dbReference type="ARBA" id="ARBA00022441"/>
    </source>
</evidence>
<sequence length="556" mass="60693" precursor="true">MTSISVRSSHLLLALAVLLFPNCVIADEPEVVAHYPLIQDTLDHSGNGHHGMNQEVKFGTAPNGVRSAEFNGTSSSIQLPDAVIPDSGDFTVAVRVFIESPTSDVPGDIFNYYDSLSRRGVQLGIHSAHGVTSSQSQLRTVEFGLDNGSTPGEWTDHGRLGNAVLIYSMAVHDGNLFAGTCEAGVEESGRVFRFDGKTWHDLGAPDRCNSVSSLAVYNGELYAGVSRYRLAGSSLAESDNPNLGGRVYRWEAPNKWIDCGQLPNTEAINGMTVFNGKLYASSMYKPAGFYRYDGGKKWTDCGTPDGKRVEALGVYNGHIYATGYDEGAVYRYDGKAWESLGTLPDATQTYGFAVFQGDLYVSEWPNARVYRFGGLKNGQPEWNLAGHLGDERESMPLLVYNGQMYAGSLPTGEVYRFDGGQDWKKIARLDMTPDVKYRRVWSMAVFQGKLFAGTLPAGRVHSVSIGHVATHDKTLSPGWHHLAAVRNQGKLNLYVDGQLSSTSSSFASDLNISNKAPARIGFGTRDYFRGRMTDLRIYHAPLSSEAISKLTVSEAE</sequence>
<dbReference type="RefSeq" id="WP_145205344.1">
    <property type="nucleotide sequence ID" value="NZ_CP036267.1"/>
</dbReference>
<name>A0A517QVA2_9PLAN</name>
<dbReference type="InterPro" id="IPR013320">
    <property type="entry name" value="ConA-like_dom_sf"/>
</dbReference>
<dbReference type="SUPFAM" id="SSF49899">
    <property type="entry name" value="Concanavalin A-like lectins/glucanases"/>
    <property type="match status" value="2"/>
</dbReference>
<dbReference type="PANTHER" id="PTHR24412:SF489">
    <property type="entry name" value="RING FINGER DOMAIN AND KELCH REPEAT-CONTAINING PROTEIN DDB_G0271372"/>
    <property type="match status" value="1"/>
</dbReference>